<feature type="compositionally biased region" description="Low complexity" evidence="1">
    <location>
        <begin position="661"/>
        <end position="683"/>
    </location>
</feature>
<feature type="compositionally biased region" description="Polar residues" evidence="1">
    <location>
        <begin position="52"/>
        <end position="62"/>
    </location>
</feature>
<feature type="compositionally biased region" description="Basic and acidic residues" evidence="1">
    <location>
        <begin position="360"/>
        <end position="372"/>
    </location>
</feature>
<feature type="region of interest" description="Disordered" evidence="1">
    <location>
        <begin position="13"/>
        <end position="160"/>
    </location>
</feature>
<gene>
    <name evidence="2" type="ORF">HKI87_06g45430</name>
</gene>
<feature type="compositionally biased region" description="Basic and acidic residues" evidence="1">
    <location>
        <begin position="298"/>
        <end position="311"/>
    </location>
</feature>
<proteinExistence type="predicted"/>
<dbReference type="Proteomes" id="UP001472866">
    <property type="component" value="Chromosome 06"/>
</dbReference>
<feature type="compositionally biased region" description="Basic and acidic residues" evidence="1">
    <location>
        <begin position="250"/>
        <end position="273"/>
    </location>
</feature>
<feature type="compositionally biased region" description="Low complexity" evidence="1">
    <location>
        <begin position="283"/>
        <end position="295"/>
    </location>
</feature>
<sequence length="704" mass="73094">MVGSNLLSALKKKARRYSFGERSPRRLYKGKEFASPESSPPLKEEDEEGASPETNELASDTAASPKLLTPPPRINSIQAKTADAGLLDQPVPQLERRKPPQPQSESGGTPRSADGHGHNGAFGPALGSESGAAAGGVGSGAVALETPTSRAGDGQDDAEAGPVVVVVDSLDESYVSALASPQALTLGPHAIGWTESTTKLATDAEAALELELRALTSRYEVLKKKTEEKAHLFEGSGGKGPKSSKKNGRTKKEAIEEKKRLKEYERRTLEHARERLKRRRDAGGAASGALESSVGKNTAEKSRLRWQRARESALSMTPLQDQRGTKTNQMLRRLSMILREGAQGAGQHRLNSPSPVGEGGLDRIRRSQRRGENGPSPAPSGASEVSLSLEDLLGPTPRLENGAGTAHSPRLAASSSRSQPRTAAAVSASRSNFALELASAAKAKSVEVSLASMMAEAEQLAREVKLVSQDEQWTPNVGSLSLAATPQSRAAEGNKPIGRNLMNEFGTRSGQKQGGRGVSSASKTEDGAGGKYQRRPGHHRNKSLPNMTFGSDPWTPDTDAGEGRSALSEGESVDPAPSRAGDSGAAGQSSAARSSPPSSSVEGATPIHPKEAPTPNEAPSPKAIAPTVSPGGRGQDAGSPVVGLVTEPSEESVGSAAKPEAAGATADVAAGIPASPKASAPASKGREKRRGWLSCLPCVSSSPA</sequence>
<dbReference type="AlphaFoldDB" id="A0AAX4PAQ6"/>
<evidence type="ECO:0000313" key="3">
    <source>
        <dbReference type="Proteomes" id="UP001472866"/>
    </source>
</evidence>
<feature type="compositionally biased region" description="Basic and acidic residues" evidence="1">
    <location>
        <begin position="18"/>
        <end position="34"/>
    </location>
</feature>
<evidence type="ECO:0000313" key="2">
    <source>
        <dbReference type="EMBL" id="WZN62998.1"/>
    </source>
</evidence>
<name>A0AAX4PAQ6_9CHLO</name>
<feature type="compositionally biased region" description="Polar residues" evidence="1">
    <location>
        <begin position="314"/>
        <end position="330"/>
    </location>
</feature>
<reference evidence="2 3" key="1">
    <citation type="submission" date="2024-03" db="EMBL/GenBank/DDBJ databases">
        <title>Complete genome sequence of the green alga Chloropicon roscoffensis RCC1871.</title>
        <authorList>
            <person name="Lemieux C."/>
            <person name="Pombert J.-F."/>
            <person name="Otis C."/>
            <person name="Turmel M."/>
        </authorList>
    </citation>
    <scope>NUCLEOTIDE SEQUENCE [LARGE SCALE GENOMIC DNA]</scope>
    <source>
        <strain evidence="2 3">RCC1871</strain>
    </source>
</reference>
<protein>
    <submittedName>
        <fullName evidence="2">Uncharacterized protein</fullName>
    </submittedName>
</protein>
<accession>A0AAX4PAQ6</accession>
<dbReference type="EMBL" id="CP151506">
    <property type="protein sequence ID" value="WZN62998.1"/>
    <property type="molecule type" value="Genomic_DNA"/>
</dbReference>
<keyword evidence="3" id="KW-1185">Reference proteome</keyword>
<feature type="compositionally biased region" description="Low complexity" evidence="1">
    <location>
        <begin position="578"/>
        <end position="600"/>
    </location>
</feature>
<feature type="compositionally biased region" description="Polar residues" evidence="1">
    <location>
        <begin position="469"/>
        <end position="488"/>
    </location>
</feature>
<feature type="region of interest" description="Disordered" evidence="1">
    <location>
        <begin position="226"/>
        <end position="429"/>
    </location>
</feature>
<evidence type="ECO:0000256" key="1">
    <source>
        <dbReference type="SAM" id="MobiDB-lite"/>
    </source>
</evidence>
<feature type="compositionally biased region" description="Basic residues" evidence="1">
    <location>
        <begin position="532"/>
        <end position="542"/>
    </location>
</feature>
<feature type="region of interest" description="Disordered" evidence="1">
    <location>
        <begin position="469"/>
        <end position="691"/>
    </location>
</feature>
<organism evidence="2 3">
    <name type="scientific">Chloropicon roscoffensis</name>
    <dbReference type="NCBI Taxonomy" id="1461544"/>
    <lineage>
        <taxon>Eukaryota</taxon>
        <taxon>Viridiplantae</taxon>
        <taxon>Chlorophyta</taxon>
        <taxon>Chloropicophyceae</taxon>
        <taxon>Chloropicales</taxon>
        <taxon>Chloropicaceae</taxon>
        <taxon>Chloropicon</taxon>
    </lineage>
</organism>